<gene>
    <name evidence="4" type="ORF">ENQ20_06720</name>
</gene>
<feature type="transmembrane region" description="Helical" evidence="2">
    <location>
        <begin position="205"/>
        <end position="228"/>
    </location>
</feature>
<dbReference type="InterPro" id="IPR000620">
    <property type="entry name" value="EamA_dom"/>
</dbReference>
<dbReference type="EMBL" id="DSMG01000076">
    <property type="protein sequence ID" value="HDX31174.1"/>
    <property type="molecule type" value="Genomic_DNA"/>
</dbReference>
<feature type="transmembrane region" description="Helical" evidence="2">
    <location>
        <begin position="119"/>
        <end position="135"/>
    </location>
</feature>
<dbReference type="SUPFAM" id="SSF103481">
    <property type="entry name" value="Multidrug resistance efflux transporter EmrE"/>
    <property type="match status" value="2"/>
</dbReference>
<keyword evidence="2" id="KW-0472">Membrane</keyword>
<dbReference type="InterPro" id="IPR037185">
    <property type="entry name" value="EmrE-like"/>
</dbReference>
<proteinExistence type="inferred from homology"/>
<feature type="transmembrane region" description="Helical" evidence="2">
    <location>
        <begin position="6"/>
        <end position="27"/>
    </location>
</feature>
<feature type="domain" description="EamA" evidence="3">
    <location>
        <begin position="150"/>
        <end position="277"/>
    </location>
</feature>
<evidence type="ECO:0000259" key="3">
    <source>
        <dbReference type="Pfam" id="PF00892"/>
    </source>
</evidence>
<evidence type="ECO:0000256" key="2">
    <source>
        <dbReference type="SAM" id="Phobius"/>
    </source>
</evidence>
<feature type="transmembrane region" description="Helical" evidence="2">
    <location>
        <begin position="34"/>
        <end position="55"/>
    </location>
</feature>
<sequence>MVELPAILFGIFAALSWGGGDFCGGLASKRIDAYTVVLVAEFVGAVLLAALALIFQEAIPAMEPLVWAGAGGLVGAVGLLALYRALSLGHMGIVAPLSAVLAGVVPIAAAVWLDGWPSALQSAGFIMALTAVWLLTGGAEGMITPRVLGYALLAGISFGFYFVLIDQATTGGVFWTLSFARTAGGVMLLAVVLTTQRPLWPSADALPLNLMAGGLDASGNLFFALAALAGRLDVAAIVSSLYPGATVLLAWALLGQRLNRPQMVGVAAALTAIALIAG</sequence>
<name>A0A7C1FI96_9CHLR</name>
<reference evidence="4" key="1">
    <citation type="journal article" date="2020" name="mSystems">
        <title>Genome- and Community-Level Interaction Insights into Carbon Utilization and Element Cycling Functions of Hydrothermarchaeota in Hydrothermal Sediment.</title>
        <authorList>
            <person name="Zhou Z."/>
            <person name="Liu Y."/>
            <person name="Xu W."/>
            <person name="Pan J."/>
            <person name="Luo Z.H."/>
            <person name="Li M."/>
        </authorList>
    </citation>
    <scope>NUCLEOTIDE SEQUENCE [LARGE SCALE GENOMIC DNA]</scope>
    <source>
        <strain evidence="4">SpSt-289</strain>
    </source>
</reference>
<feature type="transmembrane region" description="Helical" evidence="2">
    <location>
        <begin position="67"/>
        <end position="86"/>
    </location>
</feature>
<feature type="transmembrane region" description="Helical" evidence="2">
    <location>
        <begin position="234"/>
        <end position="254"/>
    </location>
</feature>
<keyword evidence="2" id="KW-1133">Transmembrane helix</keyword>
<feature type="transmembrane region" description="Helical" evidence="2">
    <location>
        <begin position="93"/>
        <end position="113"/>
    </location>
</feature>
<dbReference type="Pfam" id="PF00892">
    <property type="entry name" value="EamA"/>
    <property type="match status" value="2"/>
</dbReference>
<dbReference type="GO" id="GO:0016020">
    <property type="term" value="C:membrane"/>
    <property type="evidence" value="ECO:0007669"/>
    <property type="project" value="InterPro"/>
</dbReference>
<dbReference type="AlphaFoldDB" id="A0A7C1FI96"/>
<feature type="domain" description="EamA" evidence="3">
    <location>
        <begin position="5"/>
        <end position="136"/>
    </location>
</feature>
<evidence type="ECO:0000256" key="1">
    <source>
        <dbReference type="ARBA" id="ARBA00007362"/>
    </source>
</evidence>
<comment type="caution">
    <text evidence="4">The sequence shown here is derived from an EMBL/GenBank/DDBJ whole genome shotgun (WGS) entry which is preliminary data.</text>
</comment>
<comment type="similarity">
    <text evidence="1">Belongs to the EamA transporter family.</text>
</comment>
<evidence type="ECO:0000313" key="4">
    <source>
        <dbReference type="EMBL" id="HDX31174.1"/>
    </source>
</evidence>
<feature type="transmembrane region" description="Helical" evidence="2">
    <location>
        <begin position="147"/>
        <end position="165"/>
    </location>
</feature>
<protein>
    <submittedName>
        <fullName evidence="4">DMT family transporter</fullName>
    </submittedName>
</protein>
<accession>A0A7C1FI96</accession>
<keyword evidence="2" id="KW-0812">Transmembrane</keyword>
<feature type="transmembrane region" description="Helical" evidence="2">
    <location>
        <begin position="171"/>
        <end position="193"/>
    </location>
</feature>
<organism evidence="4">
    <name type="scientific">Caldilinea aerophila</name>
    <dbReference type="NCBI Taxonomy" id="133453"/>
    <lineage>
        <taxon>Bacteria</taxon>
        <taxon>Bacillati</taxon>
        <taxon>Chloroflexota</taxon>
        <taxon>Caldilineae</taxon>
        <taxon>Caldilineales</taxon>
        <taxon>Caldilineaceae</taxon>
        <taxon>Caldilinea</taxon>
    </lineage>
</organism>